<comment type="caution">
    <text evidence="6">The sequence shown here is derived from an EMBL/GenBank/DDBJ whole genome shotgun (WGS) entry which is preliminary data.</text>
</comment>
<accession>A0ABT0M5M4</accession>
<reference evidence="6 7" key="1">
    <citation type="submission" date="2022-05" db="EMBL/GenBank/DDBJ databases">
        <title>Seasonal and diel survey of microbial diversity of the Tyrrhenian coast.</title>
        <authorList>
            <person name="Gattoni G."/>
            <person name="Corral P."/>
        </authorList>
    </citation>
    <scope>NUCLEOTIDE SEQUENCE [LARGE SCALE GENOMIC DNA]</scope>
    <source>
        <strain evidence="6 7">V10</strain>
    </source>
</reference>
<evidence type="ECO:0000313" key="7">
    <source>
        <dbReference type="Proteomes" id="UP001202550"/>
    </source>
</evidence>
<dbReference type="InterPro" id="IPR006059">
    <property type="entry name" value="SBP"/>
</dbReference>
<dbReference type="EMBL" id="JALZWP010000019">
    <property type="protein sequence ID" value="MCL1629953.1"/>
    <property type="molecule type" value="Genomic_DNA"/>
</dbReference>
<evidence type="ECO:0000256" key="2">
    <source>
        <dbReference type="ARBA" id="ARBA00008520"/>
    </source>
</evidence>
<evidence type="ECO:0000256" key="5">
    <source>
        <dbReference type="SAM" id="SignalP"/>
    </source>
</evidence>
<evidence type="ECO:0000313" key="6">
    <source>
        <dbReference type="EMBL" id="MCL1629953.1"/>
    </source>
</evidence>
<dbReference type="Gene3D" id="3.40.190.10">
    <property type="entry name" value="Periplasmic binding protein-like II"/>
    <property type="match status" value="1"/>
</dbReference>
<feature type="signal peptide" evidence="5">
    <location>
        <begin position="1"/>
        <end position="21"/>
    </location>
</feature>
<keyword evidence="7" id="KW-1185">Reference proteome</keyword>
<evidence type="ECO:0000256" key="4">
    <source>
        <dbReference type="ARBA" id="ARBA00022729"/>
    </source>
</evidence>
<evidence type="ECO:0000256" key="1">
    <source>
        <dbReference type="ARBA" id="ARBA00004418"/>
    </source>
</evidence>
<protein>
    <submittedName>
        <fullName evidence="6">Extracellular solute-binding protein</fullName>
    </submittedName>
</protein>
<comment type="similarity">
    <text evidence="2">Belongs to the bacterial solute-binding protein 1 family.</text>
</comment>
<dbReference type="RefSeq" id="WP_249060388.1">
    <property type="nucleotide sequence ID" value="NZ_JALZWP010000019.1"/>
</dbReference>
<evidence type="ECO:0000256" key="3">
    <source>
        <dbReference type="ARBA" id="ARBA00022448"/>
    </source>
</evidence>
<dbReference type="InterPro" id="IPR050490">
    <property type="entry name" value="Bact_solute-bd_prot1"/>
</dbReference>
<dbReference type="Pfam" id="PF01547">
    <property type="entry name" value="SBP_bac_1"/>
    <property type="match status" value="1"/>
</dbReference>
<name>A0ABT0M5M4_9RHOB</name>
<comment type="subcellular location">
    <subcellularLocation>
        <location evidence="1">Periplasm</location>
    </subcellularLocation>
</comment>
<sequence length="448" mass="47992">MTRLPKLMTGTALALSLSALAVSADTIRFWTTEEQPERLAKQEAMAAQFLEMTGIEVDVIPVTESDLGTRATAAFAAGDLPDVIYHTLQYALPWAEAGILDTDAATEVIEDLGVETFAPGAIAMAAYDGGTASVPVDGWTQMILYRNDLFEAAELEAPTSYANVLAAIEALHNPPELYGFVAATKVDENFMSQVLEHVFLANGISPVGPDGFQPLDEAKTIEVLEFYKAIAEASPPGDLYWDQSRTLYFSGNAAMIIWSPFILDELAGLRDSAPPTINDDPTSSELASLTGIVTNFSGPSNPDGAAWGDVRYFGITTDADTDAAMEFIKFSVDEGYGQTLSIAPEGKFPVRAGTPDEPNKFKDLWATLPVGVDRKAPLGDLYDAAMIDEIVGGLDVAQRWGVAEGQLALASKMINSQIINRVMRDYIDGRVDATAAVAAMNAELATIE</sequence>
<dbReference type="Proteomes" id="UP001202550">
    <property type="component" value="Unassembled WGS sequence"/>
</dbReference>
<dbReference type="SUPFAM" id="SSF53850">
    <property type="entry name" value="Periplasmic binding protein-like II"/>
    <property type="match status" value="1"/>
</dbReference>
<dbReference type="PANTHER" id="PTHR43649:SF34">
    <property type="entry name" value="ABC TRANSPORTER PERIPLASMIC-BINDING PROTEIN YCJN-RELATED"/>
    <property type="match status" value="1"/>
</dbReference>
<keyword evidence="4 5" id="KW-0732">Signal</keyword>
<feature type="chain" id="PRO_5045408656" evidence="5">
    <location>
        <begin position="22"/>
        <end position="448"/>
    </location>
</feature>
<organism evidence="6 7">
    <name type="scientific">Roseinatronobacter domitianus</name>
    <dbReference type="NCBI Taxonomy" id="2940293"/>
    <lineage>
        <taxon>Bacteria</taxon>
        <taxon>Pseudomonadati</taxon>
        <taxon>Pseudomonadota</taxon>
        <taxon>Alphaproteobacteria</taxon>
        <taxon>Rhodobacterales</taxon>
        <taxon>Paracoccaceae</taxon>
        <taxon>Roseinatronobacter</taxon>
    </lineage>
</organism>
<dbReference type="PANTHER" id="PTHR43649">
    <property type="entry name" value="ARABINOSE-BINDING PROTEIN-RELATED"/>
    <property type="match status" value="1"/>
</dbReference>
<gene>
    <name evidence="6" type="ORF">M3N55_14555</name>
</gene>
<keyword evidence="3" id="KW-0813">Transport</keyword>
<proteinExistence type="inferred from homology"/>